<dbReference type="InterPro" id="IPR019587">
    <property type="entry name" value="Polyketide_cyclase/dehydratase"/>
</dbReference>
<evidence type="ECO:0000313" key="2">
    <source>
        <dbReference type="Proteomes" id="UP000273807"/>
    </source>
</evidence>
<dbReference type="Pfam" id="PF10604">
    <property type="entry name" value="Polyketide_cyc2"/>
    <property type="match status" value="1"/>
</dbReference>
<comment type="caution">
    <text evidence="1">The sequence shown here is derived from an EMBL/GenBank/DDBJ whole genome shotgun (WGS) entry which is preliminary data.</text>
</comment>
<protein>
    <submittedName>
        <fullName evidence="1">SRPBCC family protein</fullName>
    </submittedName>
</protein>
<sequence length="123" mass="13074">MTFSVSRHFGVPAEQAWAVLADVGYWPVWGPSVRSAVLSAASLGPDSSGTVGTALGLRLPFRVTSFEPGRYWAWSVAGVAATGHRVTPEAGGCRVTFTVPWWAPAYLAVCCLALRRLARLLAA</sequence>
<dbReference type="SUPFAM" id="SSF55961">
    <property type="entry name" value="Bet v1-like"/>
    <property type="match status" value="1"/>
</dbReference>
<evidence type="ECO:0000313" key="1">
    <source>
        <dbReference type="EMBL" id="RNL57450.1"/>
    </source>
</evidence>
<reference evidence="1 2" key="1">
    <citation type="submission" date="2018-10" db="EMBL/GenBank/DDBJ databases">
        <title>Genome sequencing of Arthrobacter oryzae TNB02.</title>
        <authorList>
            <person name="Cho Y.-J."/>
            <person name="Cho A."/>
            <person name="Kim O.-S."/>
        </authorList>
    </citation>
    <scope>NUCLEOTIDE SEQUENCE [LARGE SCALE GENOMIC DNA]</scope>
    <source>
        <strain evidence="1 2">TNB02</strain>
    </source>
</reference>
<name>A0A3N0C5D4_9MICC</name>
<dbReference type="EMBL" id="RBED01000074">
    <property type="protein sequence ID" value="RNL57450.1"/>
    <property type="molecule type" value="Genomic_DNA"/>
</dbReference>
<accession>A0A3N0C5D4</accession>
<keyword evidence="2" id="KW-1185">Reference proteome</keyword>
<dbReference type="Gene3D" id="3.30.530.20">
    <property type="match status" value="1"/>
</dbReference>
<gene>
    <name evidence="1" type="ORF">D7003_06740</name>
</gene>
<dbReference type="AlphaFoldDB" id="A0A3N0C5D4"/>
<organism evidence="1 2">
    <name type="scientific">Arthrobacter oryzae</name>
    <dbReference type="NCBI Taxonomy" id="409290"/>
    <lineage>
        <taxon>Bacteria</taxon>
        <taxon>Bacillati</taxon>
        <taxon>Actinomycetota</taxon>
        <taxon>Actinomycetes</taxon>
        <taxon>Micrococcales</taxon>
        <taxon>Micrococcaceae</taxon>
        <taxon>Arthrobacter</taxon>
    </lineage>
</organism>
<dbReference type="RefSeq" id="WP_123254696.1">
    <property type="nucleotide sequence ID" value="NZ_RBED01000074.1"/>
</dbReference>
<proteinExistence type="predicted"/>
<dbReference type="OrthoDB" id="191189at2"/>
<dbReference type="InterPro" id="IPR023393">
    <property type="entry name" value="START-like_dom_sf"/>
</dbReference>
<dbReference type="Proteomes" id="UP000273807">
    <property type="component" value="Unassembled WGS sequence"/>
</dbReference>